<protein>
    <recommendedName>
        <fullName evidence="3">Transmembrane protein</fullName>
    </recommendedName>
</protein>
<proteinExistence type="predicted"/>
<dbReference type="Proteomes" id="UP000663207">
    <property type="component" value="Chromosome"/>
</dbReference>
<gene>
    <name evidence="1" type="ORF">JYB85_18170</name>
</gene>
<accession>A0ABX7R2W6</accession>
<evidence type="ECO:0000313" key="1">
    <source>
        <dbReference type="EMBL" id="QSX37146.1"/>
    </source>
</evidence>
<evidence type="ECO:0008006" key="3">
    <source>
        <dbReference type="Google" id="ProtNLM"/>
    </source>
</evidence>
<reference evidence="1 2" key="1">
    <citation type="submission" date="2021-03" db="EMBL/GenBank/DDBJ databases">
        <title>Novel species identification of genus Shewanella.</title>
        <authorList>
            <person name="Liu G."/>
            <person name="Zhang Q."/>
        </authorList>
    </citation>
    <scope>NUCLEOTIDE SEQUENCE [LARGE SCALE GENOMIC DNA]</scope>
    <source>
        <strain evidence="1 2">FJAT-52962</strain>
    </source>
</reference>
<sequence length="181" mass="20111">MTSRQRKSARPLVLLLLAFVVPVVLAKLVLSQHWYQEAATNQGTLLPGDTNYADLGMNNPKPKQWQVLYLLPATCDDFCRERLYLLQQSHTALGRDMDRVIPLILLNTDSDISALKDRTFATAQASTAISQLLAGQQLLVVDPLGNMVMRYPALITAETQLQQGKALLADLRKLLKLSRVG</sequence>
<dbReference type="EMBL" id="CP071502">
    <property type="protein sequence ID" value="QSX37146.1"/>
    <property type="molecule type" value="Genomic_DNA"/>
</dbReference>
<keyword evidence="2" id="KW-1185">Reference proteome</keyword>
<dbReference type="RefSeq" id="WP_207380412.1">
    <property type="nucleotide sequence ID" value="NZ_CP071502.1"/>
</dbReference>
<organism evidence="1 2">
    <name type="scientific">Shewanella sedimentimangrovi</name>
    <dbReference type="NCBI Taxonomy" id="2814293"/>
    <lineage>
        <taxon>Bacteria</taxon>
        <taxon>Pseudomonadati</taxon>
        <taxon>Pseudomonadota</taxon>
        <taxon>Gammaproteobacteria</taxon>
        <taxon>Alteromonadales</taxon>
        <taxon>Shewanellaceae</taxon>
        <taxon>Shewanella</taxon>
    </lineage>
</organism>
<evidence type="ECO:0000313" key="2">
    <source>
        <dbReference type="Proteomes" id="UP000663207"/>
    </source>
</evidence>
<name>A0ABX7R2W6_9GAMM</name>